<accession>A0A843WAC8</accession>
<comment type="caution">
    <text evidence="2">The sequence shown here is derived from an EMBL/GenBank/DDBJ whole genome shotgun (WGS) entry which is preliminary data.</text>
</comment>
<reference evidence="2" key="1">
    <citation type="submission" date="2017-07" db="EMBL/GenBank/DDBJ databases">
        <title>Taro Niue Genome Assembly and Annotation.</title>
        <authorList>
            <person name="Atibalentja N."/>
            <person name="Keating K."/>
            <person name="Fields C.J."/>
        </authorList>
    </citation>
    <scope>NUCLEOTIDE SEQUENCE</scope>
    <source>
        <strain evidence="2">Niue_2</strain>
        <tissue evidence="2">Leaf</tissue>
    </source>
</reference>
<gene>
    <name evidence="2" type="ORF">Taro_037161</name>
</gene>
<evidence type="ECO:0000256" key="1">
    <source>
        <dbReference type="SAM" id="MobiDB-lite"/>
    </source>
</evidence>
<sequence>MSRRLGSRRSPPPETRKCPAQPPATSVSARPPVGGAQWRETYFFGSPGSLSFLPCIQLCSVPGVSALLQRGVIIVFFKSPLVFFFPPNRRSSRGAAAPHRRPWITTGVSSVGILTKLAFPELVGRLSYGRRHMPAWYASVFSDPSLISSTSLPLLLPRALLCLYTGVFLRLCCRCGVGSFSIFPCSDSPFGVRRRPSRPASDRALRLHCSGGKAVKLEAFATPDRGN</sequence>
<name>A0A843WAC8_COLES</name>
<protein>
    <submittedName>
        <fullName evidence="2">Uncharacterized protein</fullName>
    </submittedName>
</protein>
<dbReference type="AlphaFoldDB" id="A0A843WAC8"/>
<dbReference type="EMBL" id="NMUH01003202">
    <property type="protein sequence ID" value="MQM04357.1"/>
    <property type="molecule type" value="Genomic_DNA"/>
</dbReference>
<evidence type="ECO:0000313" key="2">
    <source>
        <dbReference type="EMBL" id="MQM04357.1"/>
    </source>
</evidence>
<evidence type="ECO:0000313" key="3">
    <source>
        <dbReference type="Proteomes" id="UP000652761"/>
    </source>
</evidence>
<organism evidence="2 3">
    <name type="scientific">Colocasia esculenta</name>
    <name type="common">Wild taro</name>
    <name type="synonym">Arum esculentum</name>
    <dbReference type="NCBI Taxonomy" id="4460"/>
    <lineage>
        <taxon>Eukaryota</taxon>
        <taxon>Viridiplantae</taxon>
        <taxon>Streptophyta</taxon>
        <taxon>Embryophyta</taxon>
        <taxon>Tracheophyta</taxon>
        <taxon>Spermatophyta</taxon>
        <taxon>Magnoliopsida</taxon>
        <taxon>Liliopsida</taxon>
        <taxon>Araceae</taxon>
        <taxon>Aroideae</taxon>
        <taxon>Colocasieae</taxon>
        <taxon>Colocasia</taxon>
    </lineage>
</organism>
<feature type="region of interest" description="Disordered" evidence="1">
    <location>
        <begin position="1"/>
        <end position="32"/>
    </location>
</feature>
<keyword evidence="3" id="KW-1185">Reference proteome</keyword>
<proteinExistence type="predicted"/>
<dbReference type="Proteomes" id="UP000652761">
    <property type="component" value="Unassembled WGS sequence"/>
</dbReference>